<accession>F0SRS4</accession>
<gene>
    <name evidence="2" type="ordered locus">Plabr_2640</name>
</gene>
<dbReference type="EMBL" id="CP002546">
    <property type="protein sequence ID" value="ADY60240.1"/>
    <property type="molecule type" value="Genomic_DNA"/>
</dbReference>
<keyword evidence="1" id="KW-0732">Signal</keyword>
<dbReference type="Proteomes" id="UP000006860">
    <property type="component" value="Chromosome"/>
</dbReference>
<proteinExistence type="predicted"/>
<organism evidence="2 3">
    <name type="scientific">Rubinisphaera brasiliensis (strain ATCC 49424 / DSM 5305 / JCM 21570 / IAM 15109 / NBRC 103401 / IFAM 1448)</name>
    <name type="common">Planctomyces brasiliensis</name>
    <dbReference type="NCBI Taxonomy" id="756272"/>
    <lineage>
        <taxon>Bacteria</taxon>
        <taxon>Pseudomonadati</taxon>
        <taxon>Planctomycetota</taxon>
        <taxon>Planctomycetia</taxon>
        <taxon>Planctomycetales</taxon>
        <taxon>Planctomycetaceae</taxon>
        <taxon>Rubinisphaera</taxon>
    </lineage>
</organism>
<dbReference type="OrthoDB" id="215108at2"/>
<protein>
    <submittedName>
        <fullName evidence="2">Uncharacterized protein</fullName>
    </submittedName>
</protein>
<evidence type="ECO:0000313" key="2">
    <source>
        <dbReference type="EMBL" id="ADY60240.1"/>
    </source>
</evidence>
<dbReference type="KEGG" id="pbs:Plabr_2640"/>
<feature type="signal peptide" evidence="1">
    <location>
        <begin position="1"/>
        <end position="18"/>
    </location>
</feature>
<keyword evidence="3" id="KW-1185">Reference proteome</keyword>
<name>F0SRS4_RUBBR</name>
<sequence length="155" mass="17189">MLRFLPCFLCLVAAPALAAPPSLSSVETTLGPKLYRDGDVIEITDVQATSPKLEQGDTVVVKGRVRLQSQPEAQLCLYLTQTKSNSGTEVNASQQTDVSRGLQDFELKITIKHQGALHLTLYHQETGRPFGGVYFGTPDQMKDIENWSLEYYLKD</sequence>
<dbReference type="eggNOG" id="ENOG50340N1">
    <property type="taxonomic scope" value="Bacteria"/>
</dbReference>
<evidence type="ECO:0000256" key="1">
    <source>
        <dbReference type="SAM" id="SignalP"/>
    </source>
</evidence>
<feature type="chain" id="PRO_5003256611" evidence="1">
    <location>
        <begin position="19"/>
        <end position="155"/>
    </location>
</feature>
<dbReference type="RefSeq" id="WP_013628964.1">
    <property type="nucleotide sequence ID" value="NC_015174.1"/>
</dbReference>
<dbReference type="AlphaFoldDB" id="F0SRS4"/>
<dbReference type="HOGENOM" id="CLU_1694186_0_0_0"/>
<reference evidence="3" key="1">
    <citation type="submission" date="2011-02" db="EMBL/GenBank/DDBJ databases">
        <title>The complete genome of Planctomyces brasiliensis DSM 5305.</title>
        <authorList>
            <person name="Lucas S."/>
            <person name="Copeland A."/>
            <person name="Lapidus A."/>
            <person name="Bruce D."/>
            <person name="Goodwin L."/>
            <person name="Pitluck S."/>
            <person name="Kyrpides N."/>
            <person name="Mavromatis K."/>
            <person name="Pagani I."/>
            <person name="Ivanova N."/>
            <person name="Ovchinnikova G."/>
            <person name="Lu M."/>
            <person name="Detter J.C."/>
            <person name="Han C."/>
            <person name="Land M."/>
            <person name="Hauser L."/>
            <person name="Markowitz V."/>
            <person name="Cheng J.-F."/>
            <person name="Hugenholtz P."/>
            <person name="Woyke T."/>
            <person name="Wu D."/>
            <person name="Tindall B."/>
            <person name="Pomrenke H.G."/>
            <person name="Brambilla E."/>
            <person name="Klenk H.-P."/>
            <person name="Eisen J.A."/>
        </authorList>
    </citation>
    <scope>NUCLEOTIDE SEQUENCE [LARGE SCALE GENOMIC DNA]</scope>
    <source>
        <strain evidence="3">ATCC 49424 / DSM 5305 / JCM 21570 / NBRC 103401 / IFAM 1448</strain>
    </source>
</reference>
<dbReference type="STRING" id="756272.Plabr_2640"/>
<evidence type="ECO:0000313" key="3">
    <source>
        <dbReference type="Proteomes" id="UP000006860"/>
    </source>
</evidence>